<dbReference type="EMBL" id="GG663739">
    <property type="protein sequence ID" value="EEH56968.1"/>
    <property type="molecule type" value="Genomic_DNA"/>
</dbReference>
<name>C1MTL5_MICPC</name>
<evidence type="ECO:0000313" key="1">
    <source>
        <dbReference type="EMBL" id="EEH56968.1"/>
    </source>
</evidence>
<evidence type="ECO:0000313" key="2">
    <source>
        <dbReference type="Proteomes" id="UP000001876"/>
    </source>
</evidence>
<dbReference type="AlphaFoldDB" id="C1MTL5"/>
<reference evidence="1 2" key="1">
    <citation type="journal article" date="2009" name="Science">
        <title>Green evolution and dynamic adaptations revealed by genomes of the marine picoeukaryotes Micromonas.</title>
        <authorList>
            <person name="Worden A.Z."/>
            <person name="Lee J.H."/>
            <person name="Mock T."/>
            <person name="Rouze P."/>
            <person name="Simmons M.P."/>
            <person name="Aerts A.L."/>
            <person name="Allen A.E."/>
            <person name="Cuvelier M.L."/>
            <person name="Derelle E."/>
            <person name="Everett M.V."/>
            <person name="Foulon E."/>
            <person name="Grimwood J."/>
            <person name="Gundlach H."/>
            <person name="Henrissat B."/>
            <person name="Napoli C."/>
            <person name="McDonald S.M."/>
            <person name="Parker M.S."/>
            <person name="Rombauts S."/>
            <person name="Salamov A."/>
            <person name="Von Dassow P."/>
            <person name="Badger J.H."/>
            <person name="Coutinho P.M."/>
            <person name="Demir E."/>
            <person name="Dubchak I."/>
            <person name="Gentemann C."/>
            <person name="Eikrem W."/>
            <person name="Gready J.E."/>
            <person name="John U."/>
            <person name="Lanier W."/>
            <person name="Lindquist E.A."/>
            <person name="Lucas S."/>
            <person name="Mayer K.F."/>
            <person name="Moreau H."/>
            <person name="Not F."/>
            <person name="Otillar R."/>
            <person name="Panaud O."/>
            <person name="Pangilinan J."/>
            <person name="Paulsen I."/>
            <person name="Piegu B."/>
            <person name="Poliakov A."/>
            <person name="Robbens S."/>
            <person name="Schmutz J."/>
            <person name="Toulza E."/>
            <person name="Wyss T."/>
            <person name="Zelensky A."/>
            <person name="Zhou K."/>
            <person name="Armbrust E.V."/>
            <person name="Bhattacharya D."/>
            <person name="Goodenough U.W."/>
            <person name="Van de Peer Y."/>
            <person name="Grigoriev I.V."/>
        </authorList>
    </citation>
    <scope>NUCLEOTIDE SEQUENCE [LARGE SCALE GENOMIC DNA]</scope>
    <source>
        <strain evidence="1 2">CCMP1545</strain>
    </source>
</reference>
<protein>
    <submittedName>
        <fullName evidence="1">Predicted protein</fullName>
    </submittedName>
</protein>
<proteinExistence type="predicted"/>
<dbReference type="RefSeq" id="XP_003058513.1">
    <property type="nucleotide sequence ID" value="XM_003058467.1"/>
</dbReference>
<dbReference type="KEGG" id="mpp:MICPUCDRAFT_47320"/>
<accession>C1MTL5</accession>
<gene>
    <name evidence="1" type="ORF">MICPUCDRAFT_47320</name>
</gene>
<dbReference type="GeneID" id="9684321"/>
<sequence length="227" mass="24839">MTHAVTTVLPQLPELSHELVAKRQNAARATGPRPPVKLATAFYDRRPTARLARLLNEEPELAAQTDADGEHSRSLFHYMAMRMTREIRGRMASIDAAVDHAADAVLEGMALDGVMGLEAKLASLERILSRQIAVRGEDAFAKAMNFAAAGMGITAGAASSQSQSNNAVPSRLEEEARLTPKHVRCESEGENGEVVCVLDDPLCWETQEVMRVPRDGLDHKMRHLHRG</sequence>
<organism evidence="2">
    <name type="scientific">Micromonas pusilla (strain CCMP1545)</name>
    <name type="common">Picoplanktonic green alga</name>
    <dbReference type="NCBI Taxonomy" id="564608"/>
    <lineage>
        <taxon>Eukaryota</taxon>
        <taxon>Viridiplantae</taxon>
        <taxon>Chlorophyta</taxon>
        <taxon>Mamiellophyceae</taxon>
        <taxon>Mamiellales</taxon>
        <taxon>Mamiellaceae</taxon>
        <taxon>Micromonas</taxon>
    </lineage>
</organism>
<dbReference type="Proteomes" id="UP000001876">
    <property type="component" value="Unassembled WGS sequence"/>
</dbReference>
<keyword evidence="2" id="KW-1185">Reference proteome</keyword>